<dbReference type="GO" id="GO:0006520">
    <property type="term" value="P:amino acid metabolic process"/>
    <property type="evidence" value="ECO:0007669"/>
    <property type="project" value="InterPro"/>
</dbReference>
<sequence>MSILADRVAKVKPSATLAVTAKAKELKAAGRDVIGLGSGEPDFDTPDHIKDAAKAALDAGFTKYVAVAGMAELRQAIADKYKKENGLDYTPEQVVVTVGGKQAFYNLAQATIDAGDEVIIPAPYWVSYPDMVRLADGEPVIVDTQEENGFKLTPAELEAAITPKTKYVVINSPSNPTGSAYSIDELKGLAEVLRKHSHVWTITDDIYEKIVYGDFEFANIPQVAPDLQERTVILNGVAKAYSMTGWRIGYAVGPQDVIKAMSKIQSQSTSNATSFAQSGALAAITGPQEVITPMLKAFKERRDYVVDRLNKMPGISCRTPEGAFYAYPNVSGLVGKRSPDGKDLKDTVELASYLLEAEGVAVVPGVAFGLDPYFRLSYATSMEDLQKALDRLEKVAKLLAG</sequence>
<dbReference type="EC" id="2.6.1.-" evidence="6"/>
<dbReference type="InterPro" id="IPR004839">
    <property type="entry name" value="Aminotransferase_I/II_large"/>
</dbReference>
<dbReference type="CDD" id="cd00609">
    <property type="entry name" value="AAT_like"/>
    <property type="match status" value="1"/>
</dbReference>
<dbReference type="EMBL" id="LO017727">
    <property type="protein sequence ID" value="CRH08117.1"/>
    <property type="molecule type" value="Genomic_DNA"/>
</dbReference>
<keyword evidence="3 6" id="KW-0032">Aminotransferase</keyword>
<comment type="similarity">
    <text evidence="2 6">Belongs to the class-I pyridoxal-phosphate-dependent aminotransferase family.</text>
</comment>
<dbReference type="PANTHER" id="PTHR46383">
    <property type="entry name" value="ASPARTATE AMINOTRANSFERASE"/>
    <property type="match status" value="1"/>
</dbReference>
<dbReference type="PANTHER" id="PTHR46383:SF1">
    <property type="entry name" value="ASPARTATE AMINOTRANSFERASE"/>
    <property type="match status" value="1"/>
</dbReference>
<dbReference type="InterPro" id="IPR004838">
    <property type="entry name" value="NHTrfase_class1_PyrdxlP-BS"/>
</dbReference>
<comment type="cofactor">
    <cofactor evidence="1 6">
        <name>pyridoxal 5'-phosphate</name>
        <dbReference type="ChEBI" id="CHEBI:597326"/>
    </cofactor>
</comment>
<proteinExistence type="inferred from homology"/>
<evidence type="ECO:0000256" key="5">
    <source>
        <dbReference type="ARBA" id="ARBA00022898"/>
    </source>
</evidence>
<dbReference type="InterPro" id="IPR015422">
    <property type="entry name" value="PyrdxlP-dep_Trfase_small"/>
</dbReference>
<keyword evidence="4 6" id="KW-0808">Transferase</keyword>
<dbReference type="PROSITE" id="PS00105">
    <property type="entry name" value="AA_TRANSFER_CLASS_1"/>
    <property type="match status" value="1"/>
</dbReference>
<evidence type="ECO:0000259" key="7">
    <source>
        <dbReference type="Pfam" id="PF00155"/>
    </source>
</evidence>
<reference evidence="8" key="1">
    <citation type="submission" date="2015-04" db="EMBL/GenBank/DDBJ databases">
        <authorList>
            <person name="Syromyatnikov M.Y."/>
            <person name="Popov V.N."/>
        </authorList>
    </citation>
    <scope>NUCLEOTIDE SEQUENCE</scope>
    <source>
        <strain evidence="8">MO-1</strain>
    </source>
</reference>
<dbReference type="FunFam" id="3.40.640.10:FF:000033">
    <property type="entry name" value="Aspartate aminotransferase"/>
    <property type="match status" value="1"/>
</dbReference>
<dbReference type="Gene3D" id="3.90.1150.10">
    <property type="entry name" value="Aspartate Aminotransferase, domain 1"/>
    <property type="match status" value="1"/>
</dbReference>
<dbReference type="Gene3D" id="3.40.640.10">
    <property type="entry name" value="Type I PLP-dependent aspartate aminotransferase-like (Major domain)"/>
    <property type="match status" value="1"/>
</dbReference>
<evidence type="ECO:0000256" key="6">
    <source>
        <dbReference type="RuleBase" id="RU000481"/>
    </source>
</evidence>
<dbReference type="GO" id="GO:0030170">
    <property type="term" value="F:pyridoxal phosphate binding"/>
    <property type="evidence" value="ECO:0007669"/>
    <property type="project" value="InterPro"/>
</dbReference>
<protein>
    <recommendedName>
        <fullName evidence="6">Aminotransferase</fullName>
        <ecNumber evidence="6">2.6.1.-</ecNumber>
    </recommendedName>
</protein>
<dbReference type="AlphaFoldDB" id="A0A1S7LPX4"/>
<evidence type="ECO:0000256" key="1">
    <source>
        <dbReference type="ARBA" id="ARBA00001933"/>
    </source>
</evidence>
<evidence type="ECO:0000313" key="8">
    <source>
        <dbReference type="EMBL" id="CRH08117.1"/>
    </source>
</evidence>
<evidence type="ECO:0000256" key="4">
    <source>
        <dbReference type="ARBA" id="ARBA00022679"/>
    </source>
</evidence>
<accession>A0A1S7LPX4</accession>
<feature type="domain" description="Aminotransferase class I/classII large" evidence="7">
    <location>
        <begin position="32"/>
        <end position="392"/>
    </location>
</feature>
<dbReference type="InterPro" id="IPR015424">
    <property type="entry name" value="PyrdxlP-dep_Trfase"/>
</dbReference>
<keyword evidence="5" id="KW-0663">Pyridoxal phosphate</keyword>
<gene>
    <name evidence="8" type="primary">aatA</name>
    <name evidence="8" type="ORF">MAGMO_3989</name>
</gene>
<evidence type="ECO:0000256" key="2">
    <source>
        <dbReference type="ARBA" id="ARBA00007441"/>
    </source>
</evidence>
<name>A0A1S7LPX4_MAGMO</name>
<dbReference type="InterPro" id="IPR015421">
    <property type="entry name" value="PyrdxlP-dep_Trfase_major"/>
</dbReference>
<dbReference type="SUPFAM" id="SSF53383">
    <property type="entry name" value="PLP-dependent transferases"/>
    <property type="match status" value="1"/>
</dbReference>
<dbReference type="GO" id="GO:0004069">
    <property type="term" value="F:L-aspartate:2-oxoglutarate aminotransferase activity"/>
    <property type="evidence" value="ECO:0007669"/>
    <property type="project" value="UniProtKB-EC"/>
</dbReference>
<organism evidence="8">
    <name type="scientific">Magnetococcus massalia (strain MO-1)</name>
    <dbReference type="NCBI Taxonomy" id="451514"/>
    <lineage>
        <taxon>Bacteria</taxon>
        <taxon>Pseudomonadati</taxon>
        <taxon>Pseudomonadota</taxon>
        <taxon>Magnetococcia</taxon>
        <taxon>Magnetococcales</taxon>
        <taxon>Magnetococcaceae</taxon>
        <taxon>Magnetococcus</taxon>
    </lineage>
</organism>
<dbReference type="InterPro" id="IPR050596">
    <property type="entry name" value="AspAT/PAT-like"/>
</dbReference>
<evidence type="ECO:0000256" key="3">
    <source>
        <dbReference type="ARBA" id="ARBA00022576"/>
    </source>
</evidence>
<dbReference type="Pfam" id="PF00155">
    <property type="entry name" value="Aminotran_1_2"/>
    <property type="match status" value="1"/>
</dbReference>